<dbReference type="AlphaFoldDB" id="G0U9L5"/>
<evidence type="ECO:0000313" key="7">
    <source>
        <dbReference type="EMBL" id="CCC54301.1"/>
    </source>
</evidence>
<reference evidence="7" key="1">
    <citation type="journal article" date="2012" name="Proc. Natl. Acad. Sci. U.S.A.">
        <title>Antigenic diversity is generated by distinct evolutionary mechanisms in African trypanosome species.</title>
        <authorList>
            <person name="Jackson A.P."/>
            <person name="Berry A."/>
            <person name="Aslett M."/>
            <person name="Allison H.C."/>
            <person name="Burton P."/>
            <person name="Vavrova-Anderson J."/>
            <person name="Brown R."/>
            <person name="Browne H."/>
            <person name="Corton N."/>
            <person name="Hauser H."/>
            <person name="Gamble J."/>
            <person name="Gilderthorp R."/>
            <person name="Marcello L."/>
            <person name="McQuillan J."/>
            <person name="Otto T.D."/>
            <person name="Quail M.A."/>
            <person name="Sanders M.J."/>
            <person name="van Tonder A."/>
            <person name="Ginger M.L."/>
            <person name="Field M.C."/>
            <person name="Barry J.D."/>
            <person name="Hertz-Fowler C."/>
            <person name="Berriman M."/>
        </authorList>
    </citation>
    <scope>NUCLEOTIDE SEQUENCE</scope>
    <source>
        <strain evidence="7">Y486</strain>
    </source>
</reference>
<accession>G0U9L5</accession>
<evidence type="ECO:0000256" key="1">
    <source>
        <dbReference type="ARBA" id="ARBA00004395"/>
    </source>
</evidence>
<name>G0U9L5_TRYVY</name>
<protein>
    <recommendedName>
        <fullName evidence="2">Conserved oligomeric Golgi complex subunit 5</fullName>
    </recommendedName>
</protein>
<sequence>MFSDNALMSPDFDEGEYLRYALHTSNFEVEQSRLTACSATVQESMYEILNENAENILKQVAAACRARREVAAIRQAASSLVQSTNRLRHTIQEPYHQINANIMRLRNTSAALCMLRNILKFVTLTTRLAGQLDTDVARAARTLQEIRELLTVADINDVDLVKSRLISVENAKATIQSRAQEILKQGKALDGLDVGVALQCLFALGTLPGAIIALMNEQRHEVETLLAEELSIRKMVEEISTANSNSASGGRGSAGVNDIGSHTSKVLFGHVQSALSSTARCTRVVVAVWRVLVKKTDHVSQTPYLSDVADPTYLLSNYWAFITDKLVESLQEIQKQEVFFAAMASGVLLYRSLLFTFLDGVKELLEIIGRLTEADALAIRRASRSSHPSGGRNAAEVVEELRSSWLMRVTQVVNERFSLQIVDRHMGRMHGIIERLQSIFPILSSRLASGKSADSQQSHTAMISQTLEVQSYTKLALQDIMEYRSDCYTLSVVLGSIVHCIKTLMQHITESINKRPLPPLPSVAAEVTAIQLLHICVSNACSLLCVDLALLLAYLPEEDFMYGDATSSLCSQLAESDMKKEENVRNRAVHCPNMLVLESRTQLREITAKLSEICEKVVYPFFRSASVLLLDSVSMCVYGSQGQEATGVAQLESQMRHFMRYFYSLFEPKTPALDDCMRMLMDNLMTRLLVAVSLLTPFNRATQQHIVTCLQKVPSVIILFAPSTHGAASRSTMLLKGQLRQLMVWYSLTGEIVERSPKEAYAVLATLPLVVSRLLLLQRIPQSSVLATKPCSVLGDTFELSVESVEAGVLEQLHISSALKTRSMDVCNSVSCSPSRVGELLATVEKRFDEACRTLCNDAAQDPVVQWVKDVWLLLNNPPAS</sequence>
<dbReference type="EMBL" id="HE573027">
    <property type="protein sequence ID" value="CCC54301.1"/>
    <property type="molecule type" value="Genomic_DNA"/>
</dbReference>
<dbReference type="GO" id="GO:0006891">
    <property type="term" value="P:intra-Golgi vesicle-mediated transport"/>
    <property type="evidence" value="ECO:0007669"/>
    <property type="project" value="InterPro"/>
</dbReference>
<dbReference type="Pfam" id="PF10392">
    <property type="entry name" value="COG5_N"/>
    <property type="match status" value="1"/>
</dbReference>
<dbReference type="InterPro" id="IPR048485">
    <property type="entry name" value="COG5_helical"/>
</dbReference>
<feature type="domain" description="Conserved oligomeric Golgi complex subunit 5 N-terminal" evidence="5">
    <location>
        <begin position="6"/>
        <end position="128"/>
    </location>
</feature>
<gene>
    <name evidence="7" type="ORF">TVY486_1117860</name>
</gene>
<dbReference type="InterPro" id="IPR049176">
    <property type="entry name" value="COG5_N"/>
</dbReference>
<dbReference type="GO" id="GO:0017119">
    <property type="term" value="C:Golgi transport complex"/>
    <property type="evidence" value="ECO:0007669"/>
    <property type="project" value="InterPro"/>
</dbReference>
<dbReference type="PANTHER" id="PTHR13228:SF3">
    <property type="entry name" value="CONSERVED OLIGOMERIC GOLGI COMPLEX SUBUNIT 5"/>
    <property type="match status" value="1"/>
</dbReference>
<dbReference type="GO" id="GO:0000139">
    <property type="term" value="C:Golgi membrane"/>
    <property type="evidence" value="ECO:0007669"/>
    <property type="project" value="UniProtKB-SubCell"/>
</dbReference>
<evidence type="ECO:0000256" key="2">
    <source>
        <dbReference type="ARBA" id="ARBA00020974"/>
    </source>
</evidence>
<evidence type="ECO:0000256" key="4">
    <source>
        <dbReference type="ARBA" id="ARBA00023136"/>
    </source>
</evidence>
<dbReference type="Pfam" id="PF20649">
    <property type="entry name" value="COG5_C"/>
    <property type="match status" value="1"/>
</dbReference>
<evidence type="ECO:0000259" key="6">
    <source>
        <dbReference type="Pfam" id="PF20649"/>
    </source>
</evidence>
<proteinExistence type="predicted"/>
<keyword evidence="3" id="KW-0333">Golgi apparatus</keyword>
<dbReference type="PANTHER" id="PTHR13228">
    <property type="entry name" value="CONSERVED OLIGOMERIC GOLGI COMPLEX COMPONENT 5"/>
    <property type="match status" value="1"/>
</dbReference>
<organism evidence="7">
    <name type="scientific">Trypanosoma vivax (strain Y486)</name>
    <dbReference type="NCBI Taxonomy" id="1055687"/>
    <lineage>
        <taxon>Eukaryota</taxon>
        <taxon>Discoba</taxon>
        <taxon>Euglenozoa</taxon>
        <taxon>Kinetoplastea</taxon>
        <taxon>Metakinetoplastina</taxon>
        <taxon>Trypanosomatida</taxon>
        <taxon>Trypanosomatidae</taxon>
        <taxon>Trypanosoma</taxon>
        <taxon>Duttonella</taxon>
    </lineage>
</organism>
<feature type="domain" description="Conserved oligomeric Golgi complex subunit 5 helical" evidence="6">
    <location>
        <begin position="157"/>
        <end position="340"/>
    </location>
</feature>
<keyword evidence="4" id="KW-0472">Membrane</keyword>
<dbReference type="InterPro" id="IPR019465">
    <property type="entry name" value="Cog5"/>
</dbReference>
<evidence type="ECO:0000259" key="5">
    <source>
        <dbReference type="Pfam" id="PF10392"/>
    </source>
</evidence>
<evidence type="ECO:0000256" key="3">
    <source>
        <dbReference type="ARBA" id="ARBA00023034"/>
    </source>
</evidence>
<comment type="subcellular location">
    <subcellularLocation>
        <location evidence="1">Golgi apparatus membrane</location>
        <topology evidence="1">Peripheral membrane protein</topology>
    </subcellularLocation>
</comment>
<dbReference type="VEuPathDB" id="TriTrypDB:TvY486_1117860"/>